<sequence>MDEKEYLQPDFNPNKLTIPKLRSIMLDHDIEYPSSAKKGDFIELFETHIRPNSAKLLEEYNKINVASGEGVVFLDVPKKKAKSSRSTTPVHHSEIEKHTEGSPFTKNNVFQSSSKEGTPKSKAVAKPSSPPSPPLSPPVKAGSSIPAKRELEHVSPKKKKLSRRKKESTDDSQDSFDLLSPAESSKVRKTSPSKALLTQEKFEDNSDDIFDSSTFFDKKYERSKSKNASDILEGFKKSVPNGKITKKAASAKKPKPTPSKIENGNGIGNDTFIAKSFDSGETKADEPYLNSTDLGDGGNGEVDVDLLSETFEFIQPDLPTRSSPVKIVSHVNSEDSHIENLAGPTRRLSMSSYDDEKTLKSVKLDDDNKEIVIEEKSVVQEVDVELDTKTDVEDTEEDGIEVLPLKNTFDAPSFKKKNWIWALIKLTCAVSALSSGAGALYAYRELSLNTGYCGLPSSVIKPFDLATKVPASISKLYPDILEYADAAESALVSKLNPSCVFCPEHGTCYEKSKLVCEPDYKIHTPWYSVFGLIPNLESCEYDHMKKETFRIMREYTMRTLHKRGDKELTLEELHNFLKATKSSHISDKEFEQYWANFVNDELPGEPAVKIDFTSRSISIANMIPSEFLTRSLGPKNGKKKGKFFAPYAIPSTTKDTEESAFTKFTVGGLL</sequence>
<accession>A0A1E4T1C6</accession>
<evidence type="ECO:0000313" key="9">
    <source>
        <dbReference type="EMBL" id="ODV85528.1"/>
    </source>
</evidence>
<dbReference type="Gene3D" id="1.10.720.40">
    <property type="match status" value="1"/>
</dbReference>
<feature type="compositionally biased region" description="Basic residues" evidence="6">
    <location>
        <begin position="156"/>
        <end position="166"/>
    </location>
</feature>
<keyword evidence="4" id="KW-0472">Membrane</keyword>
<evidence type="ECO:0000256" key="6">
    <source>
        <dbReference type="SAM" id="MobiDB-lite"/>
    </source>
</evidence>
<feature type="region of interest" description="Disordered" evidence="6">
    <location>
        <begin position="242"/>
        <end position="268"/>
    </location>
</feature>
<feature type="region of interest" description="Disordered" evidence="6">
    <location>
        <begin position="75"/>
        <end position="211"/>
    </location>
</feature>
<evidence type="ECO:0000256" key="3">
    <source>
        <dbReference type="ARBA" id="ARBA00022989"/>
    </source>
</evidence>
<dbReference type="Proteomes" id="UP000094801">
    <property type="component" value="Unassembled WGS sequence"/>
</dbReference>
<reference evidence="10" key="1">
    <citation type="submission" date="2016-04" db="EMBL/GenBank/DDBJ databases">
        <title>Comparative genomics of biotechnologically important yeasts.</title>
        <authorList>
            <consortium name="DOE Joint Genome Institute"/>
            <person name="Riley R."/>
            <person name="Haridas S."/>
            <person name="Wolfe K.H."/>
            <person name="Lopes M.R."/>
            <person name="Hittinger C.T."/>
            <person name="Goker M."/>
            <person name="Salamov A."/>
            <person name="Wisecaver J."/>
            <person name="Long T.M."/>
            <person name="Aerts A.L."/>
            <person name="Barry K."/>
            <person name="Choi C."/>
            <person name="Clum A."/>
            <person name="Coughlan A.Y."/>
            <person name="Deshpande S."/>
            <person name="Douglass A.P."/>
            <person name="Hanson S.J."/>
            <person name="Klenk H.-P."/>
            <person name="Labutti K."/>
            <person name="Lapidus A."/>
            <person name="Lindquist E."/>
            <person name="Lipzen A."/>
            <person name="Meier-Kolthoff J.P."/>
            <person name="Ohm R.A."/>
            <person name="Otillar R.P."/>
            <person name="Pangilinan J."/>
            <person name="Peng Y."/>
            <person name="Rokas A."/>
            <person name="Rosa C.A."/>
            <person name="Scheuner C."/>
            <person name="Sibirny A.A."/>
            <person name="Slot J.C."/>
            <person name="Stielow J.B."/>
            <person name="Sun H."/>
            <person name="Kurtzman C.P."/>
            <person name="Blackwell M."/>
            <person name="Grigoriev I.V."/>
            <person name="Jeffries T.W."/>
        </authorList>
    </citation>
    <scope>NUCLEOTIDE SEQUENCE [LARGE SCALE GENOMIC DNA]</scope>
    <source>
        <strain evidence="10">NRRL YB-2248</strain>
    </source>
</reference>
<feature type="domain" description="HeH/LEM" evidence="8">
    <location>
        <begin position="13"/>
        <end position="46"/>
    </location>
</feature>
<dbReference type="CDD" id="cd12935">
    <property type="entry name" value="LEM_like"/>
    <property type="match status" value="1"/>
</dbReference>
<keyword evidence="10" id="KW-1185">Reference proteome</keyword>
<feature type="compositionally biased region" description="Polar residues" evidence="6">
    <location>
        <begin position="102"/>
        <end position="116"/>
    </location>
</feature>
<name>A0A1E4T1C6_9ASCO</name>
<evidence type="ECO:0000256" key="2">
    <source>
        <dbReference type="ARBA" id="ARBA00022692"/>
    </source>
</evidence>
<dbReference type="GO" id="GO:0005783">
    <property type="term" value="C:endoplasmic reticulum"/>
    <property type="evidence" value="ECO:0007669"/>
    <property type="project" value="TreeGrafter"/>
</dbReference>
<dbReference type="GO" id="GO:0005637">
    <property type="term" value="C:nuclear inner membrane"/>
    <property type="evidence" value="ECO:0007669"/>
    <property type="project" value="InterPro"/>
</dbReference>
<dbReference type="Pfam" id="PF12949">
    <property type="entry name" value="HeH"/>
    <property type="match status" value="1"/>
</dbReference>
<evidence type="ECO:0000259" key="7">
    <source>
        <dbReference type="Pfam" id="PF09402"/>
    </source>
</evidence>
<dbReference type="AlphaFoldDB" id="A0A1E4T1C6"/>
<evidence type="ECO:0008006" key="11">
    <source>
        <dbReference type="Google" id="ProtNLM"/>
    </source>
</evidence>
<feature type="compositionally biased region" description="Basic residues" evidence="6">
    <location>
        <begin position="244"/>
        <end position="255"/>
    </location>
</feature>
<feature type="compositionally biased region" description="Pro residues" evidence="6">
    <location>
        <begin position="128"/>
        <end position="137"/>
    </location>
</feature>
<feature type="domain" description="Man1/Src1-like C-terminal" evidence="7">
    <location>
        <begin position="439"/>
        <end position="611"/>
    </location>
</feature>
<dbReference type="InterPro" id="IPR011015">
    <property type="entry name" value="LEM/LEM-like_dom_sf"/>
</dbReference>
<keyword evidence="5" id="KW-0539">Nucleus</keyword>
<protein>
    <recommendedName>
        <fullName evidence="11">Man1/Src1 C-terminal domain-containing protein</fullName>
    </recommendedName>
</protein>
<dbReference type="Pfam" id="PF09402">
    <property type="entry name" value="MSC"/>
    <property type="match status" value="1"/>
</dbReference>
<evidence type="ECO:0000256" key="4">
    <source>
        <dbReference type="ARBA" id="ARBA00023136"/>
    </source>
</evidence>
<organism evidence="9 10">
    <name type="scientific">[Candida] arabinofermentans NRRL YB-2248</name>
    <dbReference type="NCBI Taxonomy" id="983967"/>
    <lineage>
        <taxon>Eukaryota</taxon>
        <taxon>Fungi</taxon>
        <taxon>Dikarya</taxon>
        <taxon>Ascomycota</taxon>
        <taxon>Saccharomycotina</taxon>
        <taxon>Pichiomycetes</taxon>
        <taxon>Pichiales</taxon>
        <taxon>Pichiaceae</taxon>
        <taxon>Ogataea</taxon>
        <taxon>Ogataea/Candida clade</taxon>
    </lineage>
</organism>
<dbReference type="InterPro" id="IPR025856">
    <property type="entry name" value="HeH/LEM_domain"/>
</dbReference>
<dbReference type="InterPro" id="IPR018996">
    <property type="entry name" value="Man1/Src1-like_C"/>
</dbReference>
<feature type="compositionally biased region" description="Basic and acidic residues" evidence="6">
    <location>
        <begin position="91"/>
        <end position="100"/>
    </location>
</feature>
<keyword evidence="3" id="KW-1133">Transmembrane helix</keyword>
<evidence type="ECO:0000256" key="1">
    <source>
        <dbReference type="ARBA" id="ARBA00004126"/>
    </source>
</evidence>
<evidence type="ECO:0000313" key="10">
    <source>
        <dbReference type="Proteomes" id="UP000094801"/>
    </source>
</evidence>
<keyword evidence="2" id="KW-0812">Transmembrane</keyword>
<dbReference type="GO" id="GO:0071763">
    <property type="term" value="P:nuclear membrane organization"/>
    <property type="evidence" value="ECO:0007669"/>
    <property type="project" value="TreeGrafter"/>
</dbReference>
<dbReference type="GO" id="GO:0003682">
    <property type="term" value="F:chromatin binding"/>
    <property type="evidence" value="ECO:0007669"/>
    <property type="project" value="InterPro"/>
</dbReference>
<comment type="subcellular location">
    <subcellularLocation>
        <location evidence="1">Nucleus membrane</location>
    </subcellularLocation>
</comment>
<dbReference type="GO" id="GO:0034399">
    <property type="term" value="C:nuclear periphery"/>
    <property type="evidence" value="ECO:0007669"/>
    <property type="project" value="TreeGrafter"/>
</dbReference>
<dbReference type="PANTHER" id="PTHR47808">
    <property type="entry name" value="INNER NUCLEAR MEMBRANE PROTEIN HEH2-RELATED"/>
    <property type="match status" value="1"/>
</dbReference>
<dbReference type="InterPro" id="IPR044780">
    <property type="entry name" value="Heh2/Src1"/>
</dbReference>
<dbReference type="OrthoDB" id="2503928at2759"/>
<evidence type="ECO:0000256" key="5">
    <source>
        <dbReference type="ARBA" id="ARBA00023242"/>
    </source>
</evidence>
<evidence type="ECO:0000259" key="8">
    <source>
        <dbReference type="Pfam" id="PF12949"/>
    </source>
</evidence>
<dbReference type="EMBL" id="KV453852">
    <property type="protein sequence ID" value="ODV85528.1"/>
    <property type="molecule type" value="Genomic_DNA"/>
</dbReference>
<dbReference type="STRING" id="983967.A0A1E4T1C6"/>
<proteinExistence type="predicted"/>
<gene>
    <name evidence="9" type="ORF">CANARDRAFT_7637</name>
</gene>
<dbReference type="PANTHER" id="PTHR47808:SF2">
    <property type="entry name" value="LEM DOMAIN-CONTAINING PROTEIN 2"/>
    <property type="match status" value="1"/>
</dbReference>